<evidence type="ECO:0000256" key="10">
    <source>
        <dbReference type="PROSITE-ProRule" id="PRU00124"/>
    </source>
</evidence>
<dbReference type="PROSITE" id="PS01186">
    <property type="entry name" value="EGF_2"/>
    <property type="match status" value="1"/>
</dbReference>
<feature type="disulfide bond" evidence="9">
    <location>
        <begin position="943"/>
        <end position="952"/>
    </location>
</feature>
<dbReference type="PRINTS" id="PR00261">
    <property type="entry name" value="LDLRECEPTOR"/>
</dbReference>
<proteinExistence type="predicted"/>
<feature type="disulfide bond" evidence="10">
    <location>
        <begin position="611"/>
        <end position="626"/>
    </location>
</feature>
<keyword evidence="2" id="KW-0812">Transmembrane</keyword>
<dbReference type="InterPro" id="IPR036055">
    <property type="entry name" value="LDL_receptor-like_sf"/>
</dbReference>
<dbReference type="GO" id="GO:0005886">
    <property type="term" value="C:plasma membrane"/>
    <property type="evidence" value="ECO:0007669"/>
    <property type="project" value="TreeGrafter"/>
</dbReference>
<evidence type="ECO:0000259" key="11">
    <source>
        <dbReference type="PROSITE" id="PS50026"/>
    </source>
</evidence>
<keyword evidence="4" id="KW-0677">Repeat</keyword>
<dbReference type="CDD" id="cd00112">
    <property type="entry name" value="LDLa"/>
    <property type="match status" value="1"/>
</dbReference>
<dbReference type="GO" id="GO:0016192">
    <property type="term" value="P:vesicle-mediated transport"/>
    <property type="evidence" value="ECO:0007669"/>
    <property type="project" value="UniProtKB-ARBA"/>
</dbReference>
<evidence type="ECO:0000256" key="3">
    <source>
        <dbReference type="ARBA" id="ARBA00022729"/>
    </source>
</evidence>
<organism evidence="12 14">
    <name type="scientific">Didymodactylos carnosus</name>
    <dbReference type="NCBI Taxonomy" id="1234261"/>
    <lineage>
        <taxon>Eukaryota</taxon>
        <taxon>Metazoa</taxon>
        <taxon>Spiralia</taxon>
        <taxon>Gnathifera</taxon>
        <taxon>Rotifera</taxon>
        <taxon>Eurotatoria</taxon>
        <taxon>Bdelloidea</taxon>
        <taxon>Philodinida</taxon>
        <taxon>Philodinidae</taxon>
        <taxon>Didymodactylos</taxon>
    </lineage>
</organism>
<feature type="domain" description="EGF-like" evidence="11">
    <location>
        <begin position="955"/>
        <end position="996"/>
    </location>
</feature>
<evidence type="ECO:0000256" key="9">
    <source>
        <dbReference type="PROSITE-ProRule" id="PRU00076"/>
    </source>
</evidence>
<dbReference type="SUPFAM" id="SSF57424">
    <property type="entry name" value="LDL receptor-like module"/>
    <property type="match status" value="1"/>
</dbReference>
<dbReference type="InterPro" id="IPR002172">
    <property type="entry name" value="LDrepeatLR_classA_rpt"/>
</dbReference>
<dbReference type="EMBL" id="CAJOBC010014587">
    <property type="protein sequence ID" value="CAF4020583.1"/>
    <property type="molecule type" value="Genomic_DNA"/>
</dbReference>
<dbReference type="SMART" id="SM00192">
    <property type="entry name" value="LDLa"/>
    <property type="match status" value="3"/>
</dbReference>
<comment type="caution">
    <text evidence="12">The sequence shown here is derived from an EMBL/GenBank/DDBJ whole genome shotgun (WGS) entry which is preliminary data.</text>
</comment>
<evidence type="ECO:0000256" key="6">
    <source>
        <dbReference type="ARBA" id="ARBA00023136"/>
    </source>
</evidence>
<protein>
    <recommendedName>
        <fullName evidence="11">EGF-like domain-containing protein</fullName>
    </recommendedName>
</protein>
<feature type="disulfide bond" evidence="9">
    <location>
        <begin position="986"/>
        <end position="995"/>
    </location>
</feature>
<dbReference type="SUPFAM" id="SSF57196">
    <property type="entry name" value="EGF/Laminin"/>
    <property type="match status" value="1"/>
</dbReference>
<sequence>MDGSDEKVPNRGNDCSFEERTFDCDEHFCHKGLWSCGDGECIDNMGRFVYEPSLSTDDPCRSMREYNYQCEMSTDYPLWTLPTGLCWPFPNYIDSAYRTTNNQECLYLIKCALSGGLESTCPCSHNQCLHLISKTCPHTIEYPSVPLIRPYIKTYFEADRNWHNKEPDTFLASGSIKCRGYQAHIYVREPLPMMPQYLYTALMLDDGICALLTTVHRNTSHLASPYDFTTMAQTFNNLQYQFFQCNQSKVCLSLHRVQDGLCDCGPAELCDDEYQTYFDNHSCQQYRFRCSSARFGHSKRCLYVWSMGDGTTDCLNSYDHYAFGVSELPLVQITCKQRNDIGCSLIKNYIRQSLLLETNETITNTEIFTMFHNLTNLSQQPLIPFRYYCDTFWYLNAAEDELSSYCKKWICPKEKYQCLSGHCIPITWVCDGVWDCPDASDEQGLFIIDTSEHNRNLPDLGSMIDKCRQYYNNRTQAFSNHCNLLTEYPCLLANVTDPLDLRKNRPCILIEQIGDGRSDCYGGLDERNVLSHCEANRMIGFGFRCDDSALCLYSPQVCSSLYHMSRCPNGADIPICFHNQLWMTNNVVGAVCSKPTDVMCLNDECIENARCNGIVQCENGEDEYRCSSDKDISNQVIYRGSKQSDHYKEEASLLYLTDFPPPSASLIKQKRLPYKKISKDTLQSTTANEQEHYRAEAFFYCNRGVYILSSAGVRCFCPPSYYGDKCQFYSDRLTVITHLALTDDKFQTTYIAIKVVALFLFDNNQILDYYEFDGRGKFEMNDKEYRKHRFHFVYSRKAYFLKHKRERYFNRTSIAQEHPYSIQFEAYELRSHDTIPLLVGLWHYPVYFDYLPSYRLSKILRLSLNLTNDACSTNDTTSICKNDNSMCQPLLNANHSYKCLCKSGYYGENCKSFDQQCLASSYCSPTSICKSRLSSARKPLCICPLNHFGPTCHLKYDPCNQVPCLNNGSCYNVYDHTLLQSYKCVCIEQFYGDRCDRKKMSVKIQLITNSTLTHGILASVIQYYDINYVTFELVSKYQEVYLSLPSSFEFYHGQITAPVLCVLKIYEKADLHNYRSTYYILYIQKNQTIINIKTQLTTNRCPHTESLLDMAESA</sequence>
<dbReference type="PROSITE" id="PS50068">
    <property type="entry name" value="LDLRA_2"/>
    <property type="match status" value="2"/>
</dbReference>
<dbReference type="Proteomes" id="UP000681722">
    <property type="component" value="Unassembled WGS sequence"/>
</dbReference>
<dbReference type="Gene3D" id="4.10.400.10">
    <property type="entry name" value="Low-density Lipoprotein Receptor"/>
    <property type="match status" value="1"/>
</dbReference>
<evidence type="ECO:0000313" key="12">
    <source>
        <dbReference type="EMBL" id="CAF1251044.1"/>
    </source>
</evidence>
<evidence type="ECO:0000256" key="1">
    <source>
        <dbReference type="ARBA" id="ARBA00004167"/>
    </source>
</evidence>
<keyword evidence="8" id="KW-0325">Glycoprotein</keyword>
<dbReference type="PROSITE" id="PS00022">
    <property type="entry name" value="EGF_1"/>
    <property type="match status" value="3"/>
</dbReference>
<dbReference type="Gene3D" id="2.10.25.10">
    <property type="entry name" value="Laminin"/>
    <property type="match status" value="1"/>
</dbReference>
<feature type="disulfide bond" evidence="10">
    <location>
        <begin position="418"/>
        <end position="436"/>
    </location>
</feature>
<evidence type="ECO:0000256" key="4">
    <source>
        <dbReference type="ARBA" id="ARBA00022737"/>
    </source>
</evidence>
<keyword evidence="7 9" id="KW-1015">Disulfide bond</keyword>
<feature type="disulfide bond" evidence="10">
    <location>
        <begin position="411"/>
        <end position="423"/>
    </location>
</feature>
<name>A0A815A298_9BILA</name>
<keyword evidence="9" id="KW-0245">EGF-like domain</keyword>
<keyword evidence="5" id="KW-1133">Transmembrane helix</keyword>
<gene>
    <name evidence="12" type="ORF">GPM918_LOCUS26135</name>
    <name evidence="13" type="ORF">SRO942_LOCUS26239</name>
</gene>
<comment type="subcellular location">
    <subcellularLocation>
        <location evidence="1">Membrane</location>
        <topology evidence="1">Single-pass membrane protein</topology>
    </subcellularLocation>
</comment>
<keyword evidence="14" id="KW-1185">Reference proteome</keyword>
<keyword evidence="3" id="KW-0732">Signal</keyword>
<feature type="domain" description="EGF-like" evidence="11">
    <location>
        <begin position="913"/>
        <end position="953"/>
    </location>
</feature>
<accession>A0A815A298</accession>
<feature type="disulfide bond" evidence="9">
    <location>
        <begin position="901"/>
        <end position="910"/>
    </location>
</feature>
<dbReference type="OrthoDB" id="664115at2759"/>
<dbReference type="InterPro" id="IPR000742">
    <property type="entry name" value="EGF"/>
</dbReference>
<reference evidence="12" key="1">
    <citation type="submission" date="2021-02" db="EMBL/GenBank/DDBJ databases">
        <authorList>
            <person name="Nowell W R."/>
        </authorList>
    </citation>
    <scope>NUCLEOTIDE SEQUENCE</scope>
</reference>
<dbReference type="InterPro" id="IPR050685">
    <property type="entry name" value="LDLR"/>
</dbReference>
<dbReference type="PROSITE" id="PS50026">
    <property type="entry name" value="EGF_3"/>
    <property type="match status" value="3"/>
</dbReference>
<feature type="non-terminal residue" evidence="12">
    <location>
        <position position="1"/>
    </location>
</feature>
<evidence type="ECO:0000256" key="5">
    <source>
        <dbReference type="ARBA" id="ARBA00022989"/>
    </source>
</evidence>
<dbReference type="EMBL" id="CAJNOQ010010408">
    <property type="protein sequence ID" value="CAF1251044.1"/>
    <property type="molecule type" value="Genomic_DNA"/>
</dbReference>
<dbReference type="SMART" id="SM00181">
    <property type="entry name" value="EGF"/>
    <property type="match status" value="4"/>
</dbReference>
<keyword evidence="6" id="KW-0472">Membrane</keyword>
<dbReference type="FunFam" id="4.10.400.10:FF:000034">
    <property type="entry name" value="Low-density lipoprotein receptor-related protein 2"/>
    <property type="match status" value="1"/>
</dbReference>
<dbReference type="AlphaFoldDB" id="A0A815A298"/>
<dbReference type="Proteomes" id="UP000663829">
    <property type="component" value="Unassembled WGS sequence"/>
</dbReference>
<feature type="domain" description="EGF-like" evidence="11">
    <location>
        <begin position="867"/>
        <end position="911"/>
    </location>
</feature>
<evidence type="ECO:0000313" key="13">
    <source>
        <dbReference type="EMBL" id="CAF4020583.1"/>
    </source>
</evidence>
<evidence type="ECO:0000256" key="7">
    <source>
        <dbReference type="ARBA" id="ARBA00023157"/>
    </source>
</evidence>
<dbReference type="PANTHER" id="PTHR24270">
    <property type="entry name" value="LOW-DENSITY LIPOPROTEIN RECEPTOR-RELATED"/>
    <property type="match status" value="1"/>
</dbReference>
<evidence type="ECO:0000256" key="2">
    <source>
        <dbReference type="ARBA" id="ARBA00022692"/>
    </source>
</evidence>
<evidence type="ECO:0000256" key="8">
    <source>
        <dbReference type="ARBA" id="ARBA00023180"/>
    </source>
</evidence>
<dbReference type="Pfam" id="PF00057">
    <property type="entry name" value="Ldl_recept_a"/>
    <property type="match status" value="1"/>
</dbReference>
<comment type="caution">
    <text evidence="9">Lacks conserved residue(s) required for the propagation of feature annotation.</text>
</comment>
<evidence type="ECO:0000313" key="14">
    <source>
        <dbReference type="Proteomes" id="UP000663829"/>
    </source>
</evidence>